<dbReference type="NCBIfam" id="NF005996">
    <property type="entry name" value="PRK08123.1"/>
    <property type="match status" value="1"/>
</dbReference>
<keyword evidence="11" id="KW-1185">Reference proteome</keyword>
<dbReference type="PATRIC" id="fig|1150625.3.peg.2486"/>
<evidence type="ECO:0000313" key="10">
    <source>
        <dbReference type="EMBL" id="KUP05553.1"/>
    </source>
</evidence>
<dbReference type="STRING" id="1150625.Q75_11685"/>
<feature type="domain" description="PHP" evidence="9">
    <location>
        <begin position="4"/>
        <end position="213"/>
    </location>
</feature>
<reference evidence="10 11" key="1">
    <citation type="journal article" date="2016" name="Front. Microbiol.">
        <title>Microevolution Analysis of Bacillus coahuilensis Unveils Differences in Phosphorus Acquisition Strategies and Their Regulation.</title>
        <authorList>
            <person name="Gomez-Lunar Z."/>
            <person name="Hernandez-Gonzalez I."/>
            <person name="Rodriguez-Torres M.D."/>
            <person name="Souza V."/>
            <person name="Olmedo-Alvarez G."/>
        </authorList>
    </citation>
    <scope>NUCLEOTIDE SEQUENCE [LARGE SCALE GENOMIC DNA]</scope>
    <source>
        <strain evidence="11">p1.1.43</strain>
    </source>
</reference>
<dbReference type="GO" id="GO:0000105">
    <property type="term" value="P:L-histidine biosynthetic process"/>
    <property type="evidence" value="ECO:0007669"/>
    <property type="project" value="UniProtKB-UniRule"/>
</dbReference>
<evidence type="ECO:0000256" key="3">
    <source>
        <dbReference type="ARBA" id="ARBA00013085"/>
    </source>
</evidence>
<dbReference type="AlphaFoldDB" id="A0A147K6M5"/>
<keyword evidence="6 8" id="KW-0368">Histidine biosynthesis</keyword>
<keyword evidence="4 8" id="KW-0028">Amino-acid biosynthesis</keyword>
<dbReference type="Pfam" id="PF13263">
    <property type="entry name" value="PHP_C"/>
    <property type="match status" value="1"/>
</dbReference>
<dbReference type="NCBIfam" id="TIGR01856">
    <property type="entry name" value="hisJ_fam"/>
    <property type="match status" value="1"/>
</dbReference>
<evidence type="ECO:0000256" key="8">
    <source>
        <dbReference type="RuleBase" id="RU366003"/>
    </source>
</evidence>
<protein>
    <recommendedName>
        <fullName evidence="3 8">Histidinol-phosphatase</fullName>
        <shortName evidence="8">HolPase</shortName>
        <ecNumber evidence="3 8">3.1.3.15</ecNumber>
    </recommendedName>
</protein>
<evidence type="ECO:0000313" key="11">
    <source>
        <dbReference type="Proteomes" id="UP000074108"/>
    </source>
</evidence>
<dbReference type="EC" id="3.1.3.15" evidence="3 8"/>
<keyword evidence="5 8" id="KW-0378">Hydrolase</keyword>
<comment type="caution">
    <text evidence="10">The sequence shown here is derived from an EMBL/GenBank/DDBJ whole genome shotgun (WGS) entry which is preliminary data.</text>
</comment>
<evidence type="ECO:0000256" key="6">
    <source>
        <dbReference type="ARBA" id="ARBA00023102"/>
    </source>
</evidence>
<dbReference type="InterPro" id="IPR016195">
    <property type="entry name" value="Pol/histidinol_Pase-like"/>
</dbReference>
<dbReference type="PANTHER" id="PTHR21039:SF0">
    <property type="entry name" value="HISTIDINOL-PHOSPHATASE"/>
    <property type="match status" value="1"/>
</dbReference>
<dbReference type="InterPro" id="IPR010140">
    <property type="entry name" value="Histidinol_P_phosphatase_HisJ"/>
</dbReference>
<name>A0A147K6M5_9BACI</name>
<evidence type="ECO:0000256" key="2">
    <source>
        <dbReference type="ARBA" id="ARBA00009152"/>
    </source>
</evidence>
<dbReference type="Gene3D" id="3.20.20.140">
    <property type="entry name" value="Metal-dependent hydrolases"/>
    <property type="match status" value="1"/>
</dbReference>
<dbReference type="EMBL" id="LDYG01000035">
    <property type="protein sequence ID" value="KUP05553.1"/>
    <property type="molecule type" value="Genomic_DNA"/>
</dbReference>
<sequence>MKKDGHIHTPYCPHGTDDYFLNYIERAIQQQYSHISFTEHAPLPHGFVDPTPTQDSGMDKELIEDYFKVLDQCKKKYQNKITILKGFEVDYIEGFEEETENFLTNYSDHIEDAILSVHFLKVGEEYVCLDYSEDEFNRLISLTGHVDRVYSLYYETLLKSINADLGPNKPNRIGHMTLVQKFQTLFPPSRSFEDEQLHVLRAIRDRGLSLDLNGAGLSKEYCKETYPPYPLAKIAKDMDIPLVFGSDAHHSKGIGQGYETFAPLLTQ</sequence>
<dbReference type="GO" id="GO:0005737">
    <property type="term" value="C:cytoplasm"/>
    <property type="evidence" value="ECO:0007669"/>
    <property type="project" value="TreeGrafter"/>
</dbReference>
<dbReference type="SUPFAM" id="SSF89550">
    <property type="entry name" value="PHP domain-like"/>
    <property type="match status" value="1"/>
</dbReference>
<dbReference type="PANTHER" id="PTHR21039">
    <property type="entry name" value="HISTIDINOL PHOSPHATASE-RELATED"/>
    <property type="match status" value="1"/>
</dbReference>
<evidence type="ECO:0000256" key="1">
    <source>
        <dbReference type="ARBA" id="ARBA00004970"/>
    </source>
</evidence>
<dbReference type="Pfam" id="PF02811">
    <property type="entry name" value="PHP"/>
    <property type="match status" value="1"/>
</dbReference>
<dbReference type="CDD" id="cd12110">
    <property type="entry name" value="PHP_HisPPase_Hisj_like"/>
    <property type="match status" value="1"/>
</dbReference>
<gene>
    <name evidence="10" type="ORF">Q75_11685</name>
</gene>
<comment type="pathway">
    <text evidence="1 8">Amino-acid biosynthesis; L-histidine biosynthesis; L-histidine from 5-phospho-alpha-D-ribose 1-diphosphate: step 8/9.</text>
</comment>
<proteinExistence type="inferred from homology"/>
<accession>A0A147K6M5</accession>
<dbReference type="Proteomes" id="UP000074108">
    <property type="component" value="Unassembled WGS sequence"/>
</dbReference>
<dbReference type="UniPathway" id="UPA00031">
    <property type="reaction ID" value="UER00013"/>
</dbReference>
<comment type="similarity">
    <text evidence="2 8">Belongs to the PHP hydrolase family. HisK subfamily.</text>
</comment>
<evidence type="ECO:0000259" key="9">
    <source>
        <dbReference type="Pfam" id="PF02811"/>
    </source>
</evidence>
<evidence type="ECO:0000256" key="4">
    <source>
        <dbReference type="ARBA" id="ARBA00022605"/>
    </source>
</evidence>
<dbReference type="GO" id="GO:0004401">
    <property type="term" value="F:histidinol-phosphatase activity"/>
    <property type="evidence" value="ECO:0007669"/>
    <property type="project" value="UniProtKB-UniRule"/>
</dbReference>
<comment type="catalytic activity">
    <reaction evidence="7 8">
        <text>L-histidinol phosphate + H2O = L-histidinol + phosphate</text>
        <dbReference type="Rhea" id="RHEA:14465"/>
        <dbReference type="ChEBI" id="CHEBI:15377"/>
        <dbReference type="ChEBI" id="CHEBI:43474"/>
        <dbReference type="ChEBI" id="CHEBI:57699"/>
        <dbReference type="ChEBI" id="CHEBI:57980"/>
        <dbReference type="EC" id="3.1.3.15"/>
    </reaction>
</comment>
<evidence type="ECO:0000256" key="5">
    <source>
        <dbReference type="ARBA" id="ARBA00022801"/>
    </source>
</evidence>
<evidence type="ECO:0000256" key="7">
    <source>
        <dbReference type="ARBA" id="ARBA00049158"/>
    </source>
</evidence>
<organism evidence="10 11">
    <name type="scientific">Bacillus coahuilensis p1.1.43</name>
    <dbReference type="NCBI Taxonomy" id="1150625"/>
    <lineage>
        <taxon>Bacteria</taxon>
        <taxon>Bacillati</taxon>
        <taxon>Bacillota</taxon>
        <taxon>Bacilli</taxon>
        <taxon>Bacillales</taxon>
        <taxon>Bacillaceae</taxon>
        <taxon>Bacillus</taxon>
    </lineage>
</organism>
<dbReference type="InterPro" id="IPR004013">
    <property type="entry name" value="PHP_dom"/>
</dbReference>